<name>A0ABU4S8Y7_9GAMM</name>
<dbReference type="RefSeq" id="WP_319929665.1">
    <property type="nucleotide sequence ID" value="NZ_VCDN01000026.1"/>
</dbReference>
<protein>
    <recommendedName>
        <fullName evidence="3">Lipoprotein</fullName>
    </recommendedName>
</protein>
<accession>A0ABU4S8Y7</accession>
<sequence length="141" mass="15283">MALVALILTGCDAGHSKYNGIYTCKIGRLLNYIAVDRGSEYYFPLGTAKAKMTFNNGVMIIHGMKSGDYVGHEMTLTASPVAPDGRKLMSAQMFKYDDGELSESFSPHDGMATITIGNLDNGRIMQLLTNCKKNETGSSES</sequence>
<dbReference type="Proteomes" id="UP001271890">
    <property type="component" value="Unassembled WGS sequence"/>
</dbReference>
<reference evidence="2" key="1">
    <citation type="journal article" date="2024" name="Toxins">
        <title>Genome Sequence Analysis of Native Xenorhabdus Strains Isolated from Entomopathogenic Nematodes in Argentina.</title>
        <authorList>
            <person name="Palma L."/>
            <person name="Frizzo L."/>
            <person name="Kaiser S."/>
            <person name="Berry C."/>
            <person name="Caballero P."/>
            <person name="Bode H.B."/>
            <person name="Del Valle E.E."/>
        </authorList>
    </citation>
    <scope>NUCLEOTIDE SEQUENCE [LARGE SCALE GENOMIC DNA]</scope>
    <source>
        <strain evidence="2">12</strain>
    </source>
</reference>
<dbReference type="EMBL" id="VCDN01000026">
    <property type="protein sequence ID" value="MDX7987230.1"/>
    <property type="molecule type" value="Genomic_DNA"/>
</dbReference>
<keyword evidence="2" id="KW-1185">Reference proteome</keyword>
<proteinExistence type="predicted"/>
<gene>
    <name evidence="1" type="ORF">FE392_07780</name>
</gene>
<evidence type="ECO:0000313" key="2">
    <source>
        <dbReference type="Proteomes" id="UP001271890"/>
    </source>
</evidence>
<evidence type="ECO:0008006" key="3">
    <source>
        <dbReference type="Google" id="ProtNLM"/>
    </source>
</evidence>
<organism evidence="1 2">
    <name type="scientific">Xenorhabdus santafensis</name>
    <dbReference type="NCBI Taxonomy" id="2582833"/>
    <lineage>
        <taxon>Bacteria</taxon>
        <taxon>Pseudomonadati</taxon>
        <taxon>Pseudomonadota</taxon>
        <taxon>Gammaproteobacteria</taxon>
        <taxon>Enterobacterales</taxon>
        <taxon>Morganellaceae</taxon>
        <taxon>Xenorhabdus</taxon>
    </lineage>
</organism>
<comment type="caution">
    <text evidence="1">The sequence shown here is derived from an EMBL/GenBank/DDBJ whole genome shotgun (WGS) entry which is preliminary data.</text>
</comment>
<evidence type="ECO:0000313" key="1">
    <source>
        <dbReference type="EMBL" id="MDX7987230.1"/>
    </source>
</evidence>